<feature type="domain" description="CP-type G" evidence="1">
    <location>
        <begin position="67"/>
        <end position="230"/>
    </location>
</feature>
<dbReference type="SUPFAM" id="SSF52540">
    <property type="entry name" value="P-loop containing nucleoside triphosphate hydrolases"/>
    <property type="match status" value="1"/>
</dbReference>
<dbReference type="PROSITE" id="PS51721">
    <property type="entry name" value="G_CP"/>
    <property type="match status" value="1"/>
</dbReference>
<evidence type="ECO:0000259" key="1">
    <source>
        <dbReference type="PROSITE" id="PS51721"/>
    </source>
</evidence>
<dbReference type="InterPro" id="IPR048422">
    <property type="entry name" value="NOA1/YqeH-like_C"/>
</dbReference>
<evidence type="ECO:0000313" key="3">
    <source>
        <dbReference type="Proteomes" id="UP001527882"/>
    </source>
</evidence>
<comment type="caution">
    <text evidence="2">The sequence shown here is derived from an EMBL/GenBank/DDBJ whole genome shotgun (WGS) entry which is preliminary data.</text>
</comment>
<proteinExistence type="predicted"/>
<dbReference type="InterPro" id="IPR019988">
    <property type="entry name" value="GTP-bd_ribosome_bgen_YqeH"/>
</dbReference>
<evidence type="ECO:0000313" key="2">
    <source>
        <dbReference type="EMBL" id="MCZ8511117.1"/>
    </source>
</evidence>
<sequence length="376" mass="41759">MKLHQEGGTEAARCAGCGVNLQTGDASKLGYVPEQALARTPVICQRCFRIKNYNDAAGYTLDQDDFLRLLNHVGSTDSLVVNIVDLFDFEGSMIAGLPRFVGNNPIVLVVNKIDLLPKVTNYNRIVNWVQRQAKEAGLKVVEVVLCSAKKNMGFERVLQVLDSCRNGKDIYVVGATNVGKSTLINRLIRDYSDLDAELTTSQYPGTTLDLVRIPLDDGSYIIDTPGIVYKHRLTELVEKKDLQKLMPDKVIKPLVYQLNEKQSIFFGGFARFDFVQGERQSFTFYVSNAVPPHRTKLERADELYAEHKGELLAPPTREDLEQLPPLTKHAVRVPKGKQLDVSISGLGWVKVNGLEGADLAVHVPKGVKVAVRESLI</sequence>
<dbReference type="EMBL" id="JAQAGZ010000001">
    <property type="protein sequence ID" value="MCZ8511117.1"/>
    <property type="molecule type" value="Genomic_DNA"/>
</dbReference>
<name>A0ABT4Q2X5_9BACL</name>
<protein>
    <submittedName>
        <fullName evidence="2">Ribosome biogenesis GTPase YqeH</fullName>
    </submittedName>
</protein>
<dbReference type="InterPro" id="IPR006073">
    <property type="entry name" value="GTP-bd"/>
</dbReference>
<dbReference type="InterPro" id="IPR050896">
    <property type="entry name" value="Mito_lipid_metab_GTPase"/>
</dbReference>
<accession>A0ABT4Q2X5</accession>
<dbReference type="Gene3D" id="3.40.50.300">
    <property type="entry name" value="P-loop containing nucleotide triphosphate hydrolases"/>
    <property type="match status" value="1"/>
</dbReference>
<dbReference type="Pfam" id="PF21516">
    <property type="entry name" value="YqeH-like_C"/>
    <property type="match status" value="1"/>
</dbReference>
<reference evidence="2 3" key="1">
    <citation type="submission" date="2022-12" db="EMBL/GenBank/DDBJ databases">
        <title>Draft genome sequence of Paenibacillus sp. dW9.</title>
        <authorList>
            <person name="Choi E.-W."/>
            <person name="Kim D.-U."/>
        </authorList>
    </citation>
    <scope>NUCLEOTIDE SEQUENCE [LARGE SCALE GENOMIC DNA]</scope>
    <source>
        <strain evidence="3">dW9</strain>
    </source>
</reference>
<dbReference type="Proteomes" id="UP001527882">
    <property type="component" value="Unassembled WGS sequence"/>
</dbReference>
<dbReference type="RefSeq" id="WP_269879481.1">
    <property type="nucleotide sequence ID" value="NZ_JAQAGZ010000001.1"/>
</dbReference>
<dbReference type="NCBIfam" id="TIGR03597">
    <property type="entry name" value="GTPase_YqeH"/>
    <property type="match status" value="1"/>
</dbReference>
<dbReference type="PANTHER" id="PTHR46434">
    <property type="entry name" value="GENETIC INTERACTOR OF PROHIBITINS 3, MITOCHONDRIAL"/>
    <property type="match status" value="1"/>
</dbReference>
<dbReference type="Pfam" id="PF01926">
    <property type="entry name" value="MMR_HSR1"/>
    <property type="match status" value="1"/>
</dbReference>
<gene>
    <name evidence="2" type="primary">yqeH</name>
    <name evidence="2" type="ORF">O9H85_01425</name>
</gene>
<dbReference type="PANTHER" id="PTHR46434:SF1">
    <property type="entry name" value="GENETIC INTERACTOR OF PROHIBITINS 3, MITOCHONDRIAL"/>
    <property type="match status" value="1"/>
</dbReference>
<dbReference type="InterPro" id="IPR027417">
    <property type="entry name" value="P-loop_NTPase"/>
</dbReference>
<keyword evidence="3" id="KW-1185">Reference proteome</keyword>
<dbReference type="CDD" id="cd01855">
    <property type="entry name" value="YqeH"/>
    <property type="match status" value="1"/>
</dbReference>
<dbReference type="InterPro" id="IPR030378">
    <property type="entry name" value="G_CP_dom"/>
</dbReference>
<organism evidence="2 3">
    <name type="scientific">Paenibacillus gyeongsangnamensis</name>
    <dbReference type="NCBI Taxonomy" id="3388067"/>
    <lineage>
        <taxon>Bacteria</taxon>
        <taxon>Bacillati</taxon>
        <taxon>Bacillota</taxon>
        <taxon>Bacilli</taxon>
        <taxon>Bacillales</taxon>
        <taxon>Paenibacillaceae</taxon>
        <taxon>Paenibacillus</taxon>
    </lineage>
</organism>